<dbReference type="InterPro" id="IPR001849">
    <property type="entry name" value="PH_domain"/>
</dbReference>
<feature type="region of interest" description="Disordered" evidence="1">
    <location>
        <begin position="1"/>
        <end position="21"/>
    </location>
</feature>
<feature type="domain" description="PH" evidence="2">
    <location>
        <begin position="119"/>
        <end position="245"/>
    </location>
</feature>
<evidence type="ECO:0000313" key="3">
    <source>
        <dbReference type="EMBL" id="OEU16634.1"/>
    </source>
</evidence>
<dbReference type="InParanoid" id="A0A1E7FER9"/>
<dbReference type="PROSITE" id="PS50003">
    <property type="entry name" value="PH_DOMAIN"/>
    <property type="match status" value="1"/>
</dbReference>
<proteinExistence type="predicted"/>
<dbReference type="EMBL" id="KV784358">
    <property type="protein sequence ID" value="OEU16634.1"/>
    <property type="molecule type" value="Genomic_DNA"/>
</dbReference>
<dbReference type="Gene3D" id="2.30.29.30">
    <property type="entry name" value="Pleckstrin-homology domain (PH domain)/Phosphotyrosine-binding domain (PTB)"/>
    <property type="match status" value="1"/>
</dbReference>
<accession>A0A1E7FER9</accession>
<keyword evidence="4" id="KW-1185">Reference proteome</keyword>
<name>A0A1E7FER9_9STRA</name>
<evidence type="ECO:0000259" key="2">
    <source>
        <dbReference type="PROSITE" id="PS50003"/>
    </source>
</evidence>
<gene>
    <name evidence="3" type="ORF">FRACYDRAFT_239231</name>
</gene>
<dbReference type="Proteomes" id="UP000095751">
    <property type="component" value="Unassembled WGS sequence"/>
</dbReference>
<dbReference type="SMART" id="SM00233">
    <property type="entry name" value="PH"/>
    <property type="match status" value="1"/>
</dbReference>
<dbReference type="InterPro" id="IPR011993">
    <property type="entry name" value="PH-like_dom_sf"/>
</dbReference>
<dbReference type="OrthoDB" id="48907at2759"/>
<organism evidence="3 4">
    <name type="scientific">Fragilariopsis cylindrus CCMP1102</name>
    <dbReference type="NCBI Taxonomy" id="635003"/>
    <lineage>
        <taxon>Eukaryota</taxon>
        <taxon>Sar</taxon>
        <taxon>Stramenopiles</taxon>
        <taxon>Ochrophyta</taxon>
        <taxon>Bacillariophyta</taxon>
        <taxon>Bacillariophyceae</taxon>
        <taxon>Bacillariophycidae</taxon>
        <taxon>Bacillariales</taxon>
        <taxon>Bacillariaceae</taxon>
        <taxon>Fragilariopsis</taxon>
    </lineage>
</organism>
<protein>
    <recommendedName>
        <fullName evidence="2">PH domain-containing protein</fullName>
    </recommendedName>
</protein>
<dbReference type="SUPFAM" id="SSF50729">
    <property type="entry name" value="PH domain-like"/>
    <property type="match status" value="1"/>
</dbReference>
<dbReference type="AlphaFoldDB" id="A0A1E7FER9"/>
<evidence type="ECO:0000256" key="1">
    <source>
        <dbReference type="SAM" id="MobiDB-lite"/>
    </source>
</evidence>
<sequence>MTTLTETNENQRHDDGISKSLRNQNKTQRCTVIGLNRGMSTVLQDHSPCPCCNRQLRCAVQQQVVGENVVVQRSRRSYDSLFDICDDDSDEDPNKEDLDELDRMLPGVLAKGIAYTVKSVIAQGYVDKKGSGFDWIMSRAWKGRWAVLVMARTDGQDVDVPLLQIFWDNSSPTPSTVISLDSAVVLPEDNLDTTKSSSNHPFRFKIRHLKKSVNPEHSLQMTRIFSCSEKAERDKWVYLINAALLNYEKEKANSKRLNHLSLSPPRVRGTSRSWAKEDVMPAQLSTARQQNTSTRNYEYELDLKTI</sequence>
<evidence type="ECO:0000313" key="4">
    <source>
        <dbReference type="Proteomes" id="UP000095751"/>
    </source>
</evidence>
<reference evidence="3 4" key="1">
    <citation type="submission" date="2016-09" db="EMBL/GenBank/DDBJ databases">
        <title>Extensive genetic diversity and differential bi-allelic expression allows diatom success in the polar Southern Ocean.</title>
        <authorList>
            <consortium name="DOE Joint Genome Institute"/>
            <person name="Mock T."/>
            <person name="Otillar R.P."/>
            <person name="Strauss J."/>
            <person name="Dupont C."/>
            <person name="Frickenhaus S."/>
            <person name="Maumus F."/>
            <person name="Mcmullan M."/>
            <person name="Sanges R."/>
            <person name="Schmutz J."/>
            <person name="Toseland A."/>
            <person name="Valas R."/>
            <person name="Veluchamy A."/>
            <person name="Ward B.J."/>
            <person name="Allen A."/>
            <person name="Barry K."/>
            <person name="Falciatore A."/>
            <person name="Ferrante M."/>
            <person name="Fortunato A.E."/>
            <person name="Gloeckner G."/>
            <person name="Gruber A."/>
            <person name="Hipkin R."/>
            <person name="Janech M."/>
            <person name="Kroth P."/>
            <person name="Leese F."/>
            <person name="Lindquist E."/>
            <person name="Lyon B.R."/>
            <person name="Martin J."/>
            <person name="Mayer C."/>
            <person name="Parker M."/>
            <person name="Quesneville H."/>
            <person name="Raymond J."/>
            <person name="Uhlig C."/>
            <person name="Valentin K.U."/>
            <person name="Worden A.Z."/>
            <person name="Armbrust E.V."/>
            <person name="Bowler C."/>
            <person name="Green B."/>
            <person name="Moulton V."/>
            <person name="Van Oosterhout C."/>
            <person name="Grigoriev I."/>
        </authorList>
    </citation>
    <scope>NUCLEOTIDE SEQUENCE [LARGE SCALE GENOMIC DNA]</scope>
    <source>
        <strain evidence="3 4">CCMP1102</strain>
    </source>
</reference>
<dbReference type="KEGG" id="fcy:FRACYDRAFT_239231"/>
<dbReference type="Pfam" id="PF00169">
    <property type="entry name" value="PH"/>
    <property type="match status" value="1"/>
</dbReference>